<dbReference type="PANTHER" id="PTHR31630">
    <property type="entry name" value="PHYTANOYL-COA DIOXYGENASE-RELATED-RELATED"/>
    <property type="match status" value="1"/>
</dbReference>
<evidence type="ECO:0000313" key="1">
    <source>
        <dbReference type="EMBL" id="CAJ1380827.1"/>
    </source>
</evidence>
<dbReference type="Gene3D" id="2.60.120.620">
    <property type="entry name" value="q2cbj1_9rhob like domain"/>
    <property type="match status" value="1"/>
</dbReference>
<dbReference type="PANTHER" id="PTHR31630:SF10">
    <property type="entry name" value="PHYTANOYL-COA DIOXYGENASE"/>
    <property type="match status" value="1"/>
</dbReference>
<name>A0AA36I513_9DINO</name>
<evidence type="ECO:0008006" key="3">
    <source>
        <dbReference type="Google" id="ProtNLM"/>
    </source>
</evidence>
<proteinExistence type="predicted"/>
<dbReference type="Pfam" id="PF05721">
    <property type="entry name" value="PhyH"/>
    <property type="match status" value="1"/>
</dbReference>
<keyword evidence="2" id="KW-1185">Reference proteome</keyword>
<gene>
    <name evidence="1" type="ORF">EVOR1521_LOCUS8671</name>
</gene>
<reference evidence="1" key="1">
    <citation type="submission" date="2023-08" db="EMBL/GenBank/DDBJ databases">
        <authorList>
            <person name="Chen Y."/>
            <person name="Shah S."/>
            <person name="Dougan E. K."/>
            <person name="Thang M."/>
            <person name="Chan C."/>
        </authorList>
    </citation>
    <scope>NUCLEOTIDE SEQUENCE</scope>
</reference>
<organism evidence="1 2">
    <name type="scientific">Effrenium voratum</name>
    <dbReference type="NCBI Taxonomy" id="2562239"/>
    <lineage>
        <taxon>Eukaryota</taxon>
        <taxon>Sar</taxon>
        <taxon>Alveolata</taxon>
        <taxon>Dinophyceae</taxon>
        <taxon>Suessiales</taxon>
        <taxon>Symbiodiniaceae</taxon>
        <taxon>Effrenium</taxon>
    </lineage>
</organism>
<dbReference type="AlphaFoldDB" id="A0AA36I513"/>
<dbReference type="Proteomes" id="UP001178507">
    <property type="component" value="Unassembled WGS sequence"/>
</dbReference>
<dbReference type="SUPFAM" id="SSF51197">
    <property type="entry name" value="Clavaminate synthase-like"/>
    <property type="match status" value="1"/>
</dbReference>
<protein>
    <recommendedName>
        <fullName evidence="3">Phytanoyl-CoA dioxygenase</fullName>
    </recommendedName>
</protein>
<sequence length="361" mass="40362">MDPIMVKSEEHFNAVLSGHTSNTAEVAKLQPIGAIQPPRFNLDTDKQQFGQYLQEHGYAVVKNVASPPDIERARSLLWEFLEALPDTQVKRDDVRTWGCPKDWLPSPSNGILHGFGFGQSDFMWHLRMLPGVKEAFAAIWGTDDLLVSFDGGNVFRPWRYNWDWLTSGGWFHCDQNARLPHSRGRVCVQGLVTLRAATAETGGLVVVPGSHLKHEELCSRSALSRGSGDFVPVSVDDPILQDAALVLAEAGDLILWDSRTVHCNTPALAPEEACSTPAEDDWQLIREAGYVCMTPCSFASQEVLQKRREAFEQNVSTSHWPHKFVVAGYALPDTPVKNPSTISKEQRWLIGYDRERRCIVQ</sequence>
<evidence type="ECO:0000313" key="2">
    <source>
        <dbReference type="Proteomes" id="UP001178507"/>
    </source>
</evidence>
<accession>A0AA36I513</accession>
<dbReference type="EMBL" id="CAUJNA010000750">
    <property type="protein sequence ID" value="CAJ1380827.1"/>
    <property type="molecule type" value="Genomic_DNA"/>
</dbReference>
<dbReference type="InterPro" id="IPR008775">
    <property type="entry name" value="Phytyl_CoA_dOase-like"/>
</dbReference>
<comment type="caution">
    <text evidence="1">The sequence shown here is derived from an EMBL/GenBank/DDBJ whole genome shotgun (WGS) entry which is preliminary data.</text>
</comment>